<evidence type="ECO:0008006" key="3">
    <source>
        <dbReference type="Google" id="ProtNLM"/>
    </source>
</evidence>
<comment type="caution">
    <text evidence="1">The sequence shown here is derived from an EMBL/GenBank/DDBJ whole genome shotgun (WGS) entry which is preliminary data.</text>
</comment>
<dbReference type="Gene3D" id="3.40.50.10600">
    <property type="entry name" value="SpoIIaa-like domains"/>
    <property type="match status" value="1"/>
</dbReference>
<proteinExistence type="predicted"/>
<dbReference type="Proteomes" id="UP000031278">
    <property type="component" value="Unassembled WGS sequence"/>
</dbReference>
<dbReference type="AlphaFoldDB" id="A0A0B9G2G1"/>
<dbReference type="Pfam" id="PF11964">
    <property type="entry name" value="SpoIIAA-like"/>
    <property type="match status" value="1"/>
</dbReference>
<organism evidence="1 2">
    <name type="scientific">Photobacterium gaetbulicola</name>
    <dbReference type="NCBI Taxonomy" id="1295392"/>
    <lineage>
        <taxon>Bacteria</taxon>
        <taxon>Pseudomonadati</taxon>
        <taxon>Pseudomonadota</taxon>
        <taxon>Gammaproteobacteria</taxon>
        <taxon>Vibrionales</taxon>
        <taxon>Vibrionaceae</taxon>
        <taxon>Photobacterium</taxon>
    </lineage>
</organism>
<reference evidence="1 2" key="1">
    <citation type="submission" date="2014-12" db="EMBL/GenBank/DDBJ databases">
        <title>Genome sequencing of Photobacterium gaetbulicola AD005a.</title>
        <authorList>
            <person name="Adrian T.G.S."/>
            <person name="Chan K.G."/>
        </authorList>
    </citation>
    <scope>NUCLEOTIDE SEQUENCE [LARGE SCALE GENOMIC DNA]</scope>
    <source>
        <strain evidence="1 2">AD005a</strain>
    </source>
</reference>
<sequence>MSYVHGIHLEVERVDGLVFMEMKAVGTLTHEDYQKITPLIEEALEGDENPTVNVYVDGTDFEGWDLHAAWDDLKLGLRFGRKFNKVAIYGNQHWQEVMSKVGSWFVSGEVRYFEDPLEAISWLREE</sequence>
<dbReference type="InterPro" id="IPR036513">
    <property type="entry name" value="STAS_dom_sf"/>
</dbReference>
<dbReference type="InterPro" id="IPR021866">
    <property type="entry name" value="SpoIIAA-like"/>
</dbReference>
<evidence type="ECO:0000313" key="2">
    <source>
        <dbReference type="Proteomes" id="UP000031278"/>
    </source>
</evidence>
<accession>A0A0B9G2G1</accession>
<evidence type="ECO:0000313" key="1">
    <source>
        <dbReference type="EMBL" id="KHT62869.1"/>
    </source>
</evidence>
<name>A0A0B9G2G1_9GAMM</name>
<dbReference type="RefSeq" id="WP_039463920.1">
    <property type="nucleotide sequence ID" value="NZ_JWLZ01000169.1"/>
</dbReference>
<dbReference type="SUPFAM" id="SSF52091">
    <property type="entry name" value="SpoIIaa-like"/>
    <property type="match status" value="1"/>
</dbReference>
<gene>
    <name evidence="1" type="ORF">RJ45_15355</name>
</gene>
<dbReference type="InterPro" id="IPR038396">
    <property type="entry name" value="SpoIIAA-like_sf"/>
</dbReference>
<dbReference type="EMBL" id="JWLZ01000169">
    <property type="protein sequence ID" value="KHT62869.1"/>
    <property type="molecule type" value="Genomic_DNA"/>
</dbReference>
<protein>
    <recommendedName>
        <fullName evidence="3">STAS/SEC14 domain-containing protein</fullName>
    </recommendedName>
</protein>